<evidence type="ECO:0000313" key="3">
    <source>
        <dbReference type="Proteomes" id="UP000078542"/>
    </source>
</evidence>
<dbReference type="EMBL" id="KQ978387">
    <property type="protein sequence ID" value="KYM94350.1"/>
    <property type="molecule type" value="Genomic_DNA"/>
</dbReference>
<dbReference type="AlphaFoldDB" id="A0A195C154"/>
<dbReference type="Proteomes" id="UP000078542">
    <property type="component" value="Unassembled WGS sequence"/>
</dbReference>
<sequence>MLKESRSEKQGAKKQEQRVNYDAAATTATTTTTTTTTTEEPQVEAAMPQVRFSHPAVSSLARDCDQ</sequence>
<evidence type="ECO:0000313" key="2">
    <source>
        <dbReference type="EMBL" id="KYM94350.1"/>
    </source>
</evidence>
<feature type="region of interest" description="Disordered" evidence="1">
    <location>
        <begin position="1"/>
        <end position="66"/>
    </location>
</feature>
<feature type="compositionally biased region" description="Basic and acidic residues" evidence="1">
    <location>
        <begin position="1"/>
        <end position="19"/>
    </location>
</feature>
<evidence type="ECO:0000256" key="1">
    <source>
        <dbReference type="SAM" id="MobiDB-lite"/>
    </source>
</evidence>
<accession>A0A195C154</accession>
<keyword evidence="3" id="KW-1185">Reference proteome</keyword>
<feature type="compositionally biased region" description="Low complexity" evidence="1">
    <location>
        <begin position="23"/>
        <end position="38"/>
    </location>
</feature>
<proteinExistence type="predicted"/>
<protein>
    <submittedName>
        <fullName evidence="2">Uncharacterized protein</fullName>
    </submittedName>
</protein>
<organism evidence="2 3">
    <name type="scientific">Cyphomyrmex costatus</name>
    <dbReference type="NCBI Taxonomy" id="456900"/>
    <lineage>
        <taxon>Eukaryota</taxon>
        <taxon>Metazoa</taxon>
        <taxon>Ecdysozoa</taxon>
        <taxon>Arthropoda</taxon>
        <taxon>Hexapoda</taxon>
        <taxon>Insecta</taxon>
        <taxon>Pterygota</taxon>
        <taxon>Neoptera</taxon>
        <taxon>Endopterygota</taxon>
        <taxon>Hymenoptera</taxon>
        <taxon>Apocrita</taxon>
        <taxon>Aculeata</taxon>
        <taxon>Formicoidea</taxon>
        <taxon>Formicidae</taxon>
        <taxon>Myrmicinae</taxon>
        <taxon>Cyphomyrmex</taxon>
    </lineage>
</organism>
<reference evidence="2 3" key="1">
    <citation type="submission" date="2016-03" db="EMBL/GenBank/DDBJ databases">
        <title>Cyphomyrmex costatus WGS genome.</title>
        <authorList>
            <person name="Nygaard S."/>
            <person name="Hu H."/>
            <person name="Boomsma J."/>
            <person name="Zhang G."/>
        </authorList>
    </citation>
    <scope>NUCLEOTIDE SEQUENCE [LARGE SCALE GENOMIC DNA]</scope>
    <source>
        <strain evidence="2">MS0001</strain>
        <tissue evidence="2">Whole body</tissue>
    </source>
</reference>
<name>A0A195C154_9HYME</name>
<gene>
    <name evidence="2" type="ORF">ALC62_15017</name>
</gene>